<dbReference type="HOGENOM" id="CLU_2962661_0_0_1"/>
<evidence type="ECO:0000256" key="1">
    <source>
        <dbReference type="SAM" id="MobiDB-lite"/>
    </source>
</evidence>
<proteinExistence type="predicted"/>
<name>B3LNX0_YEAS1</name>
<keyword evidence="2" id="KW-1133">Transmembrane helix</keyword>
<dbReference type="AlphaFoldDB" id="B3LNX0"/>
<evidence type="ECO:0000256" key="2">
    <source>
        <dbReference type="SAM" id="Phobius"/>
    </source>
</evidence>
<dbReference type="EMBL" id="CH408049">
    <property type="protein sequence ID" value="EDV12365.1"/>
    <property type="molecule type" value="Genomic_DNA"/>
</dbReference>
<protein>
    <submittedName>
        <fullName evidence="3">Uncharacterized protein</fullName>
    </submittedName>
</protein>
<evidence type="ECO:0000313" key="3">
    <source>
        <dbReference type="EMBL" id="EDV12365.1"/>
    </source>
</evidence>
<accession>B3LNX0</accession>
<evidence type="ECO:0000313" key="4">
    <source>
        <dbReference type="Proteomes" id="UP000008335"/>
    </source>
</evidence>
<reference evidence="3" key="2">
    <citation type="submission" date="2005-07" db="EMBL/GenBank/DDBJ databases">
        <title>Annotation of the Saccharomyces cerevisiae RM11-1a Genome.</title>
        <authorList>
            <consortium name="The Broad Institute Genome Sequencing Platform"/>
            <person name="Birren B."/>
            <person name="Lander E."/>
            <person name="Galagan J."/>
            <person name="Nusbaum C."/>
            <person name="Devon K."/>
            <person name="Cuomo C."/>
            <person name="Jaffe D."/>
            <person name="Butler J."/>
            <person name="Alvarez P."/>
            <person name="Gnerre S."/>
            <person name="Grabherr M."/>
            <person name="Kleber M."/>
            <person name="Mauceli E."/>
            <person name="Brockman W."/>
            <person name="MacCallum I.A."/>
            <person name="Rounsley S."/>
            <person name="Young S."/>
            <person name="LaButti K."/>
            <person name="Pushparaj V."/>
            <person name="DeCaprio D."/>
            <person name="Crawford M."/>
            <person name="Koehrsen M."/>
            <person name="Engels R."/>
            <person name="Montgomery P."/>
            <person name="Pearson M."/>
            <person name="Howarth C."/>
            <person name="Larson L."/>
            <person name="Luoma S."/>
            <person name="White J."/>
            <person name="O'Leary S."/>
            <person name="Kodira C."/>
            <person name="Zeng Q."/>
            <person name="Yandava C."/>
            <person name="Alvarado L."/>
            <person name="Pratt S."/>
            <person name="Kruglyak L."/>
        </authorList>
    </citation>
    <scope>NUCLEOTIDE SEQUENCE</scope>
    <source>
        <strain evidence="3">RM11-1a</strain>
    </source>
</reference>
<reference evidence="3" key="1">
    <citation type="submission" date="2005-03" db="EMBL/GenBank/DDBJ databases">
        <authorList>
            <person name="Giovannoni S.J."/>
            <person name="Cho J.-C."/>
            <person name="Ferriera S."/>
            <person name="Johnson J."/>
            <person name="Kravitz S."/>
            <person name="Halpern A."/>
            <person name="Remington K."/>
            <person name="Beeson K."/>
            <person name="Tran B."/>
            <person name="Rogers Y.-H."/>
            <person name="Friedman R."/>
            <person name="Venter J.C."/>
        </authorList>
    </citation>
    <scope>NUCLEOTIDE SEQUENCE</scope>
    <source>
        <strain evidence="3">RM11-1a</strain>
    </source>
</reference>
<organism evidence="3 4">
    <name type="scientific">Saccharomyces cerevisiae (strain RM11-1a)</name>
    <name type="common">Baker's yeast</name>
    <dbReference type="NCBI Taxonomy" id="285006"/>
    <lineage>
        <taxon>Eukaryota</taxon>
        <taxon>Fungi</taxon>
        <taxon>Dikarya</taxon>
        <taxon>Ascomycota</taxon>
        <taxon>Saccharomycotina</taxon>
        <taxon>Saccharomycetes</taxon>
        <taxon>Saccharomycetales</taxon>
        <taxon>Saccharomycetaceae</taxon>
        <taxon>Saccharomyces</taxon>
    </lineage>
</organism>
<gene>
    <name evidence="3" type="ORF">SCRG_03247</name>
</gene>
<sequence>MSIGVKKKKKKKKRNKKRNKFFNHSIRNTPLKRNFEFSTLLAPCTKVYFYLVILYIDFE</sequence>
<feature type="transmembrane region" description="Helical" evidence="2">
    <location>
        <begin position="37"/>
        <end position="56"/>
    </location>
</feature>
<feature type="region of interest" description="Disordered" evidence="1">
    <location>
        <begin position="1"/>
        <end position="20"/>
    </location>
</feature>
<keyword evidence="2" id="KW-0812">Transmembrane</keyword>
<keyword evidence="4" id="KW-1185">Reference proteome</keyword>
<dbReference type="Proteomes" id="UP000008335">
    <property type="component" value="Unassembled WGS sequence"/>
</dbReference>
<keyword evidence="2" id="KW-0472">Membrane</keyword>